<dbReference type="OrthoDB" id="414039at2759"/>
<feature type="compositionally biased region" description="Low complexity" evidence="1">
    <location>
        <begin position="205"/>
        <end position="216"/>
    </location>
</feature>
<dbReference type="InParanoid" id="A0A024GSG4"/>
<organism evidence="2 3">
    <name type="scientific">Albugo candida</name>
    <dbReference type="NCBI Taxonomy" id="65357"/>
    <lineage>
        <taxon>Eukaryota</taxon>
        <taxon>Sar</taxon>
        <taxon>Stramenopiles</taxon>
        <taxon>Oomycota</taxon>
        <taxon>Peronosporomycetes</taxon>
        <taxon>Albuginales</taxon>
        <taxon>Albuginaceae</taxon>
        <taxon>Albugo</taxon>
    </lineage>
</organism>
<evidence type="ECO:0000256" key="1">
    <source>
        <dbReference type="SAM" id="MobiDB-lite"/>
    </source>
</evidence>
<evidence type="ECO:0008006" key="4">
    <source>
        <dbReference type="Google" id="ProtNLM"/>
    </source>
</evidence>
<dbReference type="Gene3D" id="1.25.10.10">
    <property type="entry name" value="Leucine-rich Repeat Variant"/>
    <property type="match status" value="1"/>
</dbReference>
<name>A0A024GSG4_9STRA</name>
<evidence type="ECO:0000313" key="2">
    <source>
        <dbReference type="EMBL" id="CCI49734.1"/>
    </source>
</evidence>
<protein>
    <recommendedName>
        <fullName evidence="4">TOG domain-containing protein</fullName>
    </recommendedName>
</protein>
<proteinExistence type="predicted"/>
<dbReference type="InterPro" id="IPR011989">
    <property type="entry name" value="ARM-like"/>
</dbReference>
<dbReference type="EMBL" id="CAIX01000334">
    <property type="protein sequence ID" value="CCI49734.1"/>
    <property type="molecule type" value="Genomic_DNA"/>
</dbReference>
<evidence type="ECO:0000313" key="3">
    <source>
        <dbReference type="Proteomes" id="UP000053237"/>
    </source>
</evidence>
<gene>
    <name evidence="2" type="ORF">BN9_111250</name>
</gene>
<dbReference type="SUPFAM" id="SSF48371">
    <property type="entry name" value="ARM repeat"/>
    <property type="match status" value="1"/>
</dbReference>
<comment type="caution">
    <text evidence="2">The sequence shown here is derived from an EMBL/GenBank/DDBJ whole genome shotgun (WGS) entry which is preliminary data.</text>
</comment>
<dbReference type="STRING" id="65357.A0A024GSG4"/>
<reference evidence="2 3" key="1">
    <citation type="submission" date="2012-05" db="EMBL/GenBank/DDBJ databases">
        <title>Recombination and specialization in a pathogen metapopulation.</title>
        <authorList>
            <person name="Gardiner A."/>
            <person name="Kemen E."/>
            <person name="Schultz-Larsen T."/>
            <person name="MacLean D."/>
            <person name="Van Oosterhout C."/>
            <person name="Jones J.D.G."/>
        </authorList>
    </citation>
    <scope>NUCLEOTIDE SEQUENCE [LARGE SCALE GENOMIC DNA]</scope>
    <source>
        <strain evidence="2 3">Ac Nc2</strain>
    </source>
</reference>
<feature type="region of interest" description="Disordered" evidence="1">
    <location>
        <begin position="187"/>
        <end position="218"/>
    </location>
</feature>
<dbReference type="AlphaFoldDB" id="A0A024GSG4"/>
<dbReference type="Proteomes" id="UP000053237">
    <property type="component" value="Unassembled WGS sequence"/>
</dbReference>
<keyword evidence="3" id="KW-1185">Reference proteome</keyword>
<accession>A0A024GSG4</accession>
<dbReference type="InterPro" id="IPR016024">
    <property type="entry name" value="ARM-type_fold"/>
</dbReference>
<feature type="compositionally biased region" description="Acidic residues" evidence="1">
    <location>
        <begin position="188"/>
        <end position="197"/>
    </location>
</feature>
<sequence>MNLSSAKSALCTIHFRPNVSNEVKNVAKSIQAILYEHDRHENVVQNALLEQELQNLLTIATEENRWEPIALASKVVQDCLNARFRSDNQRVDGITTAAGEMELGNAVKSDEDGMHLNASQCLLSDEFLKSTIGRAVKENLEHWEPRVRLEIGKLLGRLAKWDFVWVFGTFSDTIIESIVCNMQRSPDFEESGAEDDNISMNGMESLPSTPKTPSTPHRLDDVSGWKALETSLCAWKYIIEGNGEMFLLESDSNSVKGDWPFQYLNAPLFDLLTIQSVFHVNRHVRVVGLDIVSVLCTVATSECLCRAQTFTQRLSACIVRGLQDNWSQVRYAASISVRAFLLKLNDQNREEYYPDLVPRLCFNRYYVAERVQKHSQETWQLVMGDQGRHIVAKYADFIVDYYVEMTNHCVREAACYCIAELASKVDTAAIRKHVQRLMQALLTCFRDSSWIVRDAACVSTGKFVVGFAEESRPYLDELYSLWFDHLSDEIWSIREDAAIALGNVIRAYGAKALDRVNNITKEFLQMAKKQAPMSQAEYDTILQSEKKHHSKQAFSCCSLEPKFLERPKKRSKTLWEHSDGAIYLVRELCVVAPDVAVEFLPSIADVAILRHFPQTATLQETIWKQLVLMAKALGKKVFKRYLELFFDPLVFTLEGSNRLAKFAAQNCIRQLNDFIGPTIFIGRLRVNPIWYNAIAPVANSGGENTL</sequence>